<accession>A0ABX5KRB7</accession>
<dbReference type="RefSeq" id="WP_116611503.1">
    <property type="nucleotide sequence ID" value="NZ_QEOB01000008.1"/>
</dbReference>
<organism evidence="13 14">
    <name type="scientific">Paraburkholderia unamae</name>
    <dbReference type="NCBI Taxonomy" id="219649"/>
    <lineage>
        <taxon>Bacteria</taxon>
        <taxon>Pseudomonadati</taxon>
        <taxon>Pseudomonadota</taxon>
        <taxon>Betaproteobacteria</taxon>
        <taxon>Burkholderiales</taxon>
        <taxon>Burkholderiaceae</taxon>
        <taxon>Paraburkholderia</taxon>
    </lineage>
</organism>
<protein>
    <submittedName>
        <fullName evidence="13">Porin</fullName>
    </submittedName>
</protein>
<evidence type="ECO:0000313" key="14">
    <source>
        <dbReference type="Proteomes" id="UP000245712"/>
    </source>
</evidence>
<evidence type="ECO:0000256" key="8">
    <source>
        <dbReference type="ARBA" id="ARBA00023114"/>
    </source>
</evidence>
<evidence type="ECO:0000256" key="9">
    <source>
        <dbReference type="ARBA" id="ARBA00023136"/>
    </source>
</evidence>
<dbReference type="Gene3D" id="2.40.160.10">
    <property type="entry name" value="Porin"/>
    <property type="match status" value="1"/>
</dbReference>
<dbReference type="PRINTS" id="PR00184">
    <property type="entry name" value="NEISSPPORIN"/>
</dbReference>
<evidence type="ECO:0000256" key="4">
    <source>
        <dbReference type="ARBA" id="ARBA00022452"/>
    </source>
</evidence>
<keyword evidence="10" id="KW-0998">Cell outer membrane</keyword>
<keyword evidence="7" id="KW-0406">Ion transport</keyword>
<feature type="signal peptide" evidence="11">
    <location>
        <begin position="1"/>
        <end position="22"/>
    </location>
</feature>
<dbReference type="PANTHER" id="PTHR34501:SF9">
    <property type="entry name" value="MAJOR OUTER MEMBRANE PROTEIN P.IA"/>
    <property type="match status" value="1"/>
</dbReference>
<feature type="domain" description="Porin" evidence="12">
    <location>
        <begin position="12"/>
        <end position="343"/>
    </location>
</feature>
<proteinExistence type="predicted"/>
<feature type="chain" id="PRO_5045107932" evidence="11">
    <location>
        <begin position="23"/>
        <end position="372"/>
    </location>
</feature>
<dbReference type="EMBL" id="QEOB01000008">
    <property type="protein sequence ID" value="PVX82700.1"/>
    <property type="molecule type" value="Genomic_DNA"/>
</dbReference>
<keyword evidence="8" id="KW-0626">Porin</keyword>
<evidence type="ECO:0000256" key="1">
    <source>
        <dbReference type="ARBA" id="ARBA00004571"/>
    </source>
</evidence>
<evidence type="ECO:0000256" key="6">
    <source>
        <dbReference type="ARBA" id="ARBA00022729"/>
    </source>
</evidence>
<evidence type="ECO:0000256" key="7">
    <source>
        <dbReference type="ARBA" id="ARBA00023065"/>
    </source>
</evidence>
<keyword evidence="14" id="KW-1185">Reference proteome</keyword>
<dbReference type="InterPro" id="IPR023614">
    <property type="entry name" value="Porin_dom_sf"/>
</dbReference>
<evidence type="ECO:0000256" key="5">
    <source>
        <dbReference type="ARBA" id="ARBA00022692"/>
    </source>
</evidence>
<dbReference type="CDD" id="cd00342">
    <property type="entry name" value="gram_neg_porins"/>
    <property type="match status" value="1"/>
</dbReference>
<gene>
    <name evidence="13" type="ORF">C7402_10873</name>
</gene>
<evidence type="ECO:0000313" key="13">
    <source>
        <dbReference type="EMBL" id="PVX82700.1"/>
    </source>
</evidence>
<evidence type="ECO:0000256" key="11">
    <source>
        <dbReference type="SAM" id="SignalP"/>
    </source>
</evidence>
<dbReference type="PRINTS" id="PR00182">
    <property type="entry name" value="ECOLNEIPORIN"/>
</dbReference>
<evidence type="ECO:0000259" key="12">
    <source>
        <dbReference type="Pfam" id="PF13609"/>
    </source>
</evidence>
<dbReference type="Proteomes" id="UP000245712">
    <property type="component" value="Unassembled WGS sequence"/>
</dbReference>
<dbReference type="PANTHER" id="PTHR34501">
    <property type="entry name" value="PROTEIN YDDL-RELATED"/>
    <property type="match status" value="1"/>
</dbReference>
<name>A0ABX5KRB7_9BURK</name>
<dbReference type="InterPro" id="IPR050298">
    <property type="entry name" value="Gram-neg_bact_OMP"/>
</dbReference>
<evidence type="ECO:0000256" key="2">
    <source>
        <dbReference type="ARBA" id="ARBA00011233"/>
    </source>
</evidence>
<keyword evidence="3" id="KW-0813">Transport</keyword>
<evidence type="ECO:0000256" key="3">
    <source>
        <dbReference type="ARBA" id="ARBA00022448"/>
    </source>
</evidence>
<comment type="caution">
    <text evidence="13">The sequence shown here is derived from an EMBL/GenBank/DDBJ whole genome shotgun (WGS) entry which is preliminary data.</text>
</comment>
<dbReference type="SUPFAM" id="SSF56935">
    <property type="entry name" value="Porins"/>
    <property type="match status" value="1"/>
</dbReference>
<comment type="subcellular location">
    <subcellularLocation>
        <location evidence="1">Cell outer membrane</location>
        <topology evidence="1">Multi-pass membrane protein</topology>
    </subcellularLocation>
</comment>
<sequence>MRVGKHGACGVALAIAAGSAAAADSNVTLYGVADTYLQYLDNGGAHTIGQYSGGSTGSLVGLKGNEDLGGGLAAQFDVEAGFNLNNGSLLIDKSVLFYRQAWVGLKDETYGSLSFGRQYDVAFRIVYPVEPFNVNETLSPFSAMVLAVDRNTLSTQYDPGRLSNSALYQTPRIGGLQGYAMYSFAATVTAPVPATTGNTLGVGVNYTGGALYAGFAYTNQRPGTQTIAALPAALTLLGTEHFVGALAYRLGIVNLQFNYSYQRADNPSQHTLAAVLGTAHSLSIAELGATIQASSADSIKLAALYRNVRGAHDNTPGFAAGIDHLLSKRTSVYARVGYMKNNGTATVSWPGVSVTEAGTNQFMAALGVTHRF</sequence>
<keyword evidence="6 11" id="KW-0732">Signal</keyword>
<reference evidence="13 14" key="1">
    <citation type="submission" date="2018-05" db="EMBL/GenBank/DDBJ databases">
        <title>Genomic Encyclopedia of Type Strains, Phase IV (KMG-V): Genome sequencing to study the core and pangenomes of soil and plant-associated prokaryotes.</title>
        <authorList>
            <person name="Whitman W."/>
        </authorList>
    </citation>
    <scope>NUCLEOTIDE SEQUENCE [LARGE SCALE GENOMIC DNA]</scope>
    <source>
        <strain evidence="13 14">SCZa-39</strain>
    </source>
</reference>
<keyword evidence="9" id="KW-0472">Membrane</keyword>
<dbReference type="InterPro" id="IPR001702">
    <property type="entry name" value="Porin_Gram-ve"/>
</dbReference>
<dbReference type="InterPro" id="IPR033900">
    <property type="entry name" value="Gram_neg_porin_domain"/>
</dbReference>
<dbReference type="InterPro" id="IPR002299">
    <property type="entry name" value="Porin_Neis"/>
</dbReference>
<dbReference type="Pfam" id="PF13609">
    <property type="entry name" value="Porin_4"/>
    <property type="match status" value="1"/>
</dbReference>
<keyword evidence="4" id="KW-1134">Transmembrane beta strand</keyword>
<comment type="subunit">
    <text evidence="2">Homotrimer.</text>
</comment>
<keyword evidence="5" id="KW-0812">Transmembrane</keyword>
<evidence type="ECO:0000256" key="10">
    <source>
        <dbReference type="ARBA" id="ARBA00023237"/>
    </source>
</evidence>